<organism evidence="1 2">
    <name type="scientific">Candidatus Iainarchaeum sp</name>
    <dbReference type="NCBI Taxonomy" id="3101447"/>
    <lineage>
        <taxon>Archaea</taxon>
        <taxon>Candidatus Iainarchaeota</taxon>
        <taxon>Candidatus Iainarchaeia</taxon>
        <taxon>Candidatus Iainarchaeales</taxon>
        <taxon>Candidatus Iainarchaeaceae</taxon>
        <taxon>Candidatus Iainarchaeum</taxon>
    </lineage>
</organism>
<accession>A0A497JL10</accession>
<protein>
    <submittedName>
        <fullName evidence="1">Uncharacterized protein</fullName>
    </submittedName>
</protein>
<dbReference type="EMBL" id="QMWP01000024">
    <property type="protein sequence ID" value="RLG70888.1"/>
    <property type="molecule type" value="Genomic_DNA"/>
</dbReference>
<name>A0A497JL10_9ARCH</name>
<dbReference type="AlphaFoldDB" id="A0A497JL10"/>
<evidence type="ECO:0000313" key="2">
    <source>
        <dbReference type="Proteomes" id="UP000278031"/>
    </source>
</evidence>
<dbReference type="Proteomes" id="UP000278031">
    <property type="component" value="Unassembled WGS sequence"/>
</dbReference>
<comment type="caution">
    <text evidence="1">The sequence shown here is derived from an EMBL/GenBank/DDBJ whole genome shotgun (WGS) entry which is preliminary data.</text>
</comment>
<reference evidence="1 2" key="1">
    <citation type="submission" date="2018-06" db="EMBL/GenBank/DDBJ databases">
        <title>Extensive metabolic versatility and redundancy in microbially diverse, dynamic hydrothermal sediments.</title>
        <authorList>
            <person name="Dombrowski N."/>
            <person name="Teske A."/>
            <person name="Baker B.J."/>
        </authorList>
    </citation>
    <scope>NUCLEOTIDE SEQUENCE [LARGE SCALE GENOMIC DNA]</scope>
    <source>
        <strain evidence="1">B51_G17</strain>
    </source>
</reference>
<proteinExistence type="predicted"/>
<gene>
    <name evidence="1" type="ORF">DRO04_00925</name>
</gene>
<sequence>MEIQFKGSFNTINLDKFLKLAEIADIRKFSARWKDDIIELLRALTDIKQQYAEKIRYEVHANGEIFETHDIEEAIDMIESAKNLRKVFFDYYSKCIAHDEDPSAETDGECACGWTSIVIEYSR</sequence>
<evidence type="ECO:0000313" key="1">
    <source>
        <dbReference type="EMBL" id="RLG70888.1"/>
    </source>
</evidence>